<gene>
    <name evidence="2" type="ORF">Ptr86124_004600</name>
    <name evidence="1" type="ORF">PtrM4_085670</name>
</gene>
<protein>
    <submittedName>
        <fullName evidence="2">Uncharacterized protein</fullName>
    </submittedName>
</protein>
<reference evidence="1" key="1">
    <citation type="journal article" date="2018" name="BMC Genomics">
        <title>Comparative genomics of the wheat fungal pathogen Pyrenophora tritici-repentis reveals chromosomal variations and genome plasticity.</title>
        <authorList>
            <person name="Moolhuijzen P."/>
            <person name="See P.T."/>
            <person name="Hane J.K."/>
            <person name="Shi G."/>
            <person name="Liu Z."/>
            <person name="Oliver R.P."/>
            <person name="Moffat C.S."/>
        </authorList>
    </citation>
    <scope>NUCLEOTIDE SEQUENCE [LARGE SCALE GENOMIC DNA]</scope>
    <source>
        <strain evidence="1">M4</strain>
    </source>
</reference>
<keyword evidence="3" id="KW-1185">Reference proteome</keyword>
<comment type="caution">
    <text evidence="2">The sequence shown here is derived from an EMBL/GenBank/DDBJ whole genome shotgun (WGS) entry which is preliminary data.</text>
</comment>
<sequence length="31" mass="3540">MTKTPHLLVQQDLQISLIGNKIAGLKKMEKY</sequence>
<evidence type="ECO:0000313" key="1">
    <source>
        <dbReference type="EMBL" id="KAF7573662.1"/>
    </source>
</evidence>
<dbReference type="EMBL" id="NQIK02000003">
    <property type="protein sequence ID" value="KAF7573662.1"/>
    <property type="molecule type" value="Genomic_DNA"/>
</dbReference>
<name>A0A5M9LEA8_9PLEO</name>
<reference evidence="2" key="3">
    <citation type="journal article" date="2022" name="bioRxiv">
        <title>A global pangenome for the wheat fungal pathogen Pyrenophora tritici-repentis and prediction of effector protein structural homology.</title>
        <authorList>
            <person name="Moolhuijzen P."/>
            <person name="See P.T."/>
            <person name="Shi G."/>
            <person name="Powell H.R."/>
            <person name="Cockram J."/>
            <person name="Jorgensen L.N."/>
            <person name="Benslimane H."/>
            <person name="Strelkov S.E."/>
            <person name="Turner J."/>
            <person name="Liu Z."/>
            <person name="Moffat C.S."/>
        </authorList>
    </citation>
    <scope>NUCLEOTIDE SEQUENCE</scope>
    <source>
        <strain evidence="2">86-124</strain>
    </source>
</reference>
<dbReference type="EMBL" id="NRDI02000005">
    <property type="protein sequence ID" value="KAI1516063.1"/>
    <property type="molecule type" value="Genomic_DNA"/>
</dbReference>
<dbReference type="Proteomes" id="UP000245464">
    <property type="component" value="Chromosome 3"/>
</dbReference>
<proteinExistence type="predicted"/>
<evidence type="ECO:0000313" key="3">
    <source>
        <dbReference type="Proteomes" id="UP000249757"/>
    </source>
</evidence>
<accession>A0A5M9LEA8</accession>
<organism evidence="2 3">
    <name type="scientific">Pyrenophora tritici-repentis</name>
    <dbReference type="NCBI Taxonomy" id="45151"/>
    <lineage>
        <taxon>Eukaryota</taxon>
        <taxon>Fungi</taxon>
        <taxon>Dikarya</taxon>
        <taxon>Ascomycota</taxon>
        <taxon>Pezizomycotina</taxon>
        <taxon>Dothideomycetes</taxon>
        <taxon>Pleosporomycetidae</taxon>
        <taxon>Pleosporales</taxon>
        <taxon>Pleosporineae</taxon>
        <taxon>Pleosporaceae</taxon>
        <taxon>Pyrenophora</taxon>
    </lineage>
</organism>
<dbReference type="Proteomes" id="UP000249757">
    <property type="component" value="Unassembled WGS sequence"/>
</dbReference>
<dbReference type="AlphaFoldDB" id="A0A5M9LEA8"/>
<reference evidence="3" key="4">
    <citation type="journal article" date="2022" name="Microb. Genom.">
        <title>A global pangenome for the wheat fungal pathogen Pyrenophora tritici-repentis and prediction of effector protein structural homology.</title>
        <authorList>
            <person name="Moolhuijzen P.M."/>
            <person name="See P.T."/>
            <person name="Shi G."/>
            <person name="Powell H.R."/>
            <person name="Cockram J."/>
            <person name="Jorgensen L.N."/>
            <person name="Benslimane H."/>
            <person name="Strelkov S.E."/>
            <person name="Turner J."/>
            <person name="Liu Z."/>
            <person name="Moffat C.S."/>
        </authorList>
    </citation>
    <scope>NUCLEOTIDE SEQUENCE [LARGE SCALE GENOMIC DNA]</scope>
</reference>
<evidence type="ECO:0000313" key="2">
    <source>
        <dbReference type="EMBL" id="KAI1516063.1"/>
    </source>
</evidence>
<reference evidence="2" key="2">
    <citation type="submission" date="2021-05" db="EMBL/GenBank/DDBJ databases">
        <authorList>
            <person name="Moolhuijzen P.M."/>
            <person name="Moffat C.S."/>
        </authorList>
    </citation>
    <scope>NUCLEOTIDE SEQUENCE</scope>
    <source>
        <strain evidence="2">86-124</strain>
    </source>
</reference>